<evidence type="ECO:0000313" key="1">
    <source>
        <dbReference type="EMBL" id="SYZ68049.1"/>
    </source>
</evidence>
<reference evidence="1 2" key="1">
    <citation type="submission" date="2018-09" db="EMBL/GenBank/DDBJ databases">
        <authorList>
            <person name="Peiro R."/>
            <person name="Begona"/>
            <person name="Cbmso G."/>
            <person name="Lopez M."/>
            <person name="Gonzalez S."/>
        </authorList>
    </citation>
    <scope>NUCLEOTIDE SEQUENCE [LARGE SCALE GENOMIC DNA]</scope>
</reference>
<dbReference type="Proteomes" id="UP000319462">
    <property type="component" value="Chromosome 30"/>
</dbReference>
<organism evidence="1 2">
    <name type="scientific">Leishmania braziliensis MHOM/BR/75/M2904</name>
    <dbReference type="NCBI Taxonomy" id="420245"/>
    <lineage>
        <taxon>Eukaryota</taxon>
        <taxon>Discoba</taxon>
        <taxon>Euglenozoa</taxon>
        <taxon>Kinetoplastea</taxon>
        <taxon>Metakinetoplastina</taxon>
        <taxon>Trypanosomatida</taxon>
        <taxon>Trypanosomatidae</taxon>
        <taxon>Leishmaniinae</taxon>
        <taxon>Leishmania</taxon>
        <taxon>Leishmania braziliensis species complex</taxon>
    </lineage>
</organism>
<dbReference type="RefSeq" id="XP_001566853.1">
    <property type="nucleotide sequence ID" value="XM_001566803.1"/>
</dbReference>
<accession>A0A3P3ZCU0</accession>
<protein>
    <submittedName>
        <fullName evidence="1">Hypothetical_protein</fullName>
    </submittedName>
</protein>
<dbReference type="PANTHER" id="PTHR43042">
    <property type="entry name" value="SAM-DEPENDENT METHYLTRANSFERASE"/>
    <property type="match status" value="1"/>
</dbReference>
<dbReference type="SUPFAM" id="SSF53335">
    <property type="entry name" value="S-adenosyl-L-methionine-dependent methyltransferases"/>
    <property type="match status" value="1"/>
</dbReference>
<dbReference type="Gene3D" id="3.40.50.150">
    <property type="entry name" value="Vaccinia Virus protein VP39"/>
    <property type="match status" value="1"/>
</dbReference>
<dbReference type="KEGG" id="lbz:LBRM_30_2260"/>
<proteinExistence type="predicted"/>
<name>A0A3P3ZCU0_LEIBR</name>
<dbReference type="VEuPathDB" id="TriTrypDB:LbrM.30.2260"/>
<dbReference type="InterPro" id="IPR029063">
    <property type="entry name" value="SAM-dependent_MTases_sf"/>
</dbReference>
<dbReference type="Gene3D" id="3.30.750.80">
    <property type="entry name" value="RNA methyltransferase domain (HRMD) like"/>
    <property type="match status" value="1"/>
</dbReference>
<dbReference type="EMBL" id="LS997629">
    <property type="protein sequence ID" value="SYZ68049.1"/>
    <property type="molecule type" value="Genomic_DNA"/>
</dbReference>
<dbReference type="PANTHER" id="PTHR43042:SF3">
    <property type="entry name" value="RIBOSOMAL RNA LARGE SUBUNIT METHYLTRANSFERASE YWBD-RELATED"/>
    <property type="match status" value="1"/>
</dbReference>
<evidence type="ECO:0000313" key="2">
    <source>
        <dbReference type="Proteomes" id="UP000319462"/>
    </source>
</evidence>
<sequence length="464" mass="52669">MHAKVLAPLAGSRIQAAHKFPQLRLQPTQHRLMTRRRQCNLPLRLFHPSSVDFAKRELEAGRIVEVRRDDSLLVALGFYEPHLQRVDVFDMTPSLASILPTINEDSFMARVYEAWERRRRIIPQTQSNTYRIINGYADSLPSLFVDVFSECFVRVVATSFGAERLVPPLLDFLSRRGAEEVLLDTPTLGDAARVSVITPTIPLPQMYVESGVSHLWLKPEMRMSSTDNIFLINPAHRRIRRMMRDVGRGKRVLTIYDRSGSAAMHAVMTAKHVTVAHREEASLQWARANLICNHSASVFKTCETVCCDPAELRVRHQQDVVYIECHPKFLSTSNQWVELVRSLANNKVIGVGTVLIVAQEEAPLGVHDLLPRRKAFYDGDEIKADQDLPMTRRPLADVLRNALEQCHLRLKFLRAFSVSWDYPLLPEAESASFSQVYLVEGPALEQVFRVSPSNSRTESIDTAL</sequence>
<dbReference type="AlphaFoldDB" id="A0A3P3ZCU0"/>
<gene>
    <name evidence="1" type="ORF">LBRM2904_30.2360</name>
</gene>